<dbReference type="RefSeq" id="XP_028847404.1">
    <property type="nucleotide sequence ID" value="XM_028991571.1"/>
</dbReference>
<dbReference type="InterPro" id="IPR036179">
    <property type="entry name" value="Ig-like_dom_sf"/>
</dbReference>
<evidence type="ECO:0000256" key="3">
    <source>
        <dbReference type="ARBA" id="ARBA00023136"/>
    </source>
</evidence>
<evidence type="ECO:0000256" key="4">
    <source>
        <dbReference type="ARBA" id="ARBA00023157"/>
    </source>
</evidence>
<evidence type="ECO:0000256" key="7">
    <source>
        <dbReference type="SAM" id="Phobius"/>
    </source>
</evidence>
<dbReference type="PANTHER" id="PTHR24100:SF0">
    <property type="entry name" value="V-SET DOMAIN-CONTAINING T-CELL ACTIVATION INHIBITOR 1"/>
    <property type="match status" value="1"/>
</dbReference>
<organism evidence="9 10">
    <name type="scientific">Denticeps clupeoides</name>
    <name type="common">denticle herring</name>
    <dbReference type="NCBI Taxonomy" id="299321"/>
    <lineage>
        <taxon>Eukaryota</taxon>
        <taxon>Metazoa</taxon>
        <taxon>Chordata</taxon>
        <taxon>Craniata</taxon>
        <taxon>Vertebrata</taxon>
        <taxon>Euteleostomi</taxon>
        <taxon>Actinopterygii</taxon>
        <taxon>Neopterygii</taxon>
        <taxon>Teleostei</taxon>
        <taxon>Clupei</taxon>
        <taxon>Clupeiformes</taxon>
        <taxon>Denticipitoidei</taxon>
        <taxon>Denticipitidae</taxon>
        <taxon>Denticeps</taxon>
    </lineage>
</organism>
<proteinExistence type="predicted"/>
<dbReference type="InterPro" id="IPR003599">
    <property type="entry name" value="Ig_sub"/>
</dbReference>
<feature type="transmembrane region" description="Helical" evidence="7">
    <location>
        <begin position="7"/>
        <end position="31"/>
    </location>
</feature>
<dbReference type="InterPro" id="IPR013106">
    <property type="entry name" value="Ig_V-set"/>
</dbReference>
<dbReference type="GO" id="GO:0009897">
    <property type="term" value="C:external side of plasma membrane"/>
    <property type="evidence" value="ECO:0007669"/>
    <property type="project" value="TreeGrafter"/>
</dbReference>
<dbReference type="InterPro" id="IPR013783">
    <property type="entry name" value="Ig-like_fold"/>
</dbReference>
<dbReference type="GO" id="GO:0001817">
    <property type="term" value="P:regulation of cytokine production"/>
    <property type="evidence" value="ECO:0007669"/>
    <property type="project" value="TreeGrafter"/>
</dbReference>
<keyword evidence="7" id="KW-0812">Transmembrane</keyword>
<evidence type="ECO:0000313" key="9">
    <source>
        <dbReference type="Ensembl" id="ENSDCDP00010041879.1"/>
    </source>
</evidence>
<dbReference type="GO" id="GO:0005102">
    <property type="term" value="F:signaling receptor binding"/>
    <property type="evidence" value="ECO:0007669"/>
    <property type="project" value="TreeGrafter"/>
</dbReference>
<evidence type="ECO:0000256" key="6">
    <source>
        <dbReference type="ARBA" id="ARBA00023319"/>
    </source>
</evidence>
<evidence type="ECO:0000256" key="2">
    <source>
        <dbReference type="ARBA" id="ARBA00022729"/>
    </source>
</evidence>
<dbReference type="Pfam" id="PF07686">
    <property type="entry name" value="V-set"/>
    <property type="match status" value="1"/>
</dbReference>
<comment type="subcellular location">
    <subcellularLocation>
        <location evidence="1">Membrane</location>
    </subcellularLocation>
</comment>
<dbReference type="Gene3D" id="2.60.40.10">
    <property type="entry name" value="Immunoglobulins"/>
    <property type="match status" value="2"/>
</dbReference>
<protein>
    <recommendedName>
        <fullName evidence="8">Ig-like domain-containing protein</fullName>
    </recommendedName>
</protein>
<dbReference type="Ensembl" id="ENSDCDT00010051878.1">
    <property type="protein sequence ID" value="ENSDCDP00010041879.1"/>
    <property type="gene ID" value="ENSDCDG00010026472.1"/>
</dbReference>
<sequence>MASIGQIIFWSMIVLIFVMAGFIILLLAIAFSRSQSFVQSSDQSPVGNLGQDVVLNCKFNPKLITGMQTNDVSITWTKAGLTRPVYRYQNQAAQLQDQDPQFKGRTQLFPDAIAGGNASLLLQRVSMVDEGVYQCSVSASGASGSVSIHLWVAAYSSPTFSRSMTTLTAEAPRWFPKPNVTWTVYQGDVLNASTEFFNNSAGIFTVVSTLKLPAHTNETYTCVIENTLVVAVSQATLTGDSGLTASTDYSFNSATPSRRYLHLLLIAPLLYSYFLT</sequence>
<dbReference type="GeneID" id="114796995"/>
<keyword evidence="2" id="KW-0732">Signal</keyword>
<keyword evidence="4" id="KW-1015">Disulfide bond</keyword>
<dbReference type="SMART" id="SM00409">
    <property type="entry name" value="IG"/>
    <property type="match status" value="1"/>
</dbReference>
<evidence type="ECO:0000259" key="8">
    <source>
        <dbReference type="PROSITE" id="PS50835"/>
    </source>
</evidence>
<reference evidence="9" key="3">
    <citation type="submission" date="2025-09" db="UniProtKB">
        <authorList>
            <consortium name="Ensembl"/>
        </authorList>
    </citation>
    <scope>IDENTIFICATION</scope>
</reference>
<keyword evidence="6" id="KW-0393">Immunoglobulin domain</keyword>
<evidence type="ECO:0000256" key="1">
    <source>
        <dbReference type="ARBA" id="ARBA00004370"/>
    </source>
</evidence>
<dbReference type="GO" id="GO:1903037">
    <property type="term" value="P:regulation of leukocyte cell-cell adhesion"/>
    <property type="evidence" value="ECO:0007669"/>
    <property type="project" value="UniProtKB-ARBA"/>
</dbReference>
<dbReference type="PROSITE" id="PS50835">
    <property type="entry name" value="IG_LIKE"/>
    <property type="match status" value="1"/>
</dbReference>
<dbReference type="GO" id="GO:0050852">
    <property type="term" value="P:T cell receptor signaling pathway"/>
    <property type="evidence" value="ECO:0007669"/>
    <property type="project" value="TreeGrafter"/>
</dbReference>
<name>A0AAY4D9N4_9TELE</name>
<keyword evidence="5" id="KW-0325">Glycoprotein</keyword>
<dbReference type="PANTHER" id="PTHR24100">
    <property type="entry name" value="BUTYROPHILIN"/>
    <property type="match status" value="1"/>
</dbReference>
<reference evidence="9 10" key="1">
    <citation type="submission" date="2020-06" db="EMBL/GenBank/DDBJ databases">
        <authorList>
            <consortium name="Wellcome Sanger Institute Data Sharing"/>
        </authorList>
    </citation>
    <scope>NUCLEOTIDE SEQUENCE [LARGE SCALE GENOMIC DNA]</scope>
</reference>
<feature type="domain" description="Ig-like" evidence="8">
    <location>
        <begin position="50"/>
        <end position="147"/>
    </location>
</feature>
<keyword evidence="7" id="KW-1133">Transmembrane helix</keyword>
<dbReference type="SUPFAM" id="SSF48726">
    <property type="entry name" value="Immunoglobulin"/>
    <property type="match status" value="2"/>
</dbReference>
<dbReference type="AlphaFoldDB" id="A0AAY4D9N4"/>
<keyword evidence="10" id="KW-1185">Reference proteome</keyword>
<evidence type="ECO:0000313" key="10">
    <source>
        <dbReference type="Proteomes" id="UP000694580"/>
    </source>
</evidence>
<dbReference type="FunFam" id="2.60.40.10:FF:000142">
    <property type="entry name" value="V-set domain-containing T-cell activation inhibitor 1"/>
    <property type="match status" value="1"/>
</dbReference>
<keyword evidence="3 7" id="KW-0472">Membrane</keyword>
<gene>
    <name evidence="9" type="primary">VTCN1</name>
</gene>
<accession>A0AAY4D9N4</accession>
<dbReference type="GO" id="GO:0050863">
    <property type="term" value="P:regulation of T cell activation"/>
    <property type="evidence" value="ECO:0007669"/>
    <property type="project" value="UniProtKB-ARBA"/>
</dbReference>
<dbReference type="Pfam" id="PF22705">
    <property type="entry name" value="C2-set_3"/>
    <property type="match status" value="1"/>
</dbReference>
<reference evidence="9" key="2">
    <citation type="submission" date="2025-08" db="UniProtKB">
        <authorList>
            <consortium name="Ensembl"/>
        </authorList>
    </citation>
    <scope>IDENTIFICATION</scope>
</reference>
<dbReference type="InterPro" id="IPR050504">
    <property type="entry name" value="IgSF_BTN/MOG"/>
</dbReference>
<dbReference type="Proteomes" id="UP000694580">
    <property type="component" value="Chromosome 9"/>
</dbReference>
<evidence type="ECO:0000256" key="5">
    <source>
        <dbReference type="ARBA" id="ARBA00023180"/>
    </source>
</evidence>
<dbReference type="InterPro" id="IPR007110">
    <property type="entry name" value="Ig-like_dom"/>
</dbReference>
<dbReference type="InterPro" id="IPR053896">
    <property type="entry name" value="BTN3A2-like_Ig-C"/>
</dbReference>
<dbReference type="GeneTree" id="ENSGT00940000157300"/>